<dbReference type="CDD" id="cd04301">
    <property type="entry name" value="NAT_SF"/>
    <property type="match status" value="1"/>
</dbReference>
<dbReference type="InterPro" id="IPR000182">
    <property type="entry name" value="GNAT_dom"/>
</dbReference>
<evidence type="ECO:0000259" key="1">
    <source>
        <dbReference type="PROSITE" id="PS51186"/>
    </source>
</evidence>
<sequence>MHWPPDWPHGYPGDMAELRLEQLSAATAAAANSLTLKPGQEQFVQPTTYAQAESDVKLSSAWTRVVLDGDEVVGMIIGTFDADNSEEELRSAIWRVNVAASAQGRGVGRFAVHGLAEEARSRGFERLTVVYEPGGDDSPEAFFRAIGFEVLRETQYGDHFAVLTLG</sequence>
<gene>
    <name evidence="2" type="primary">speG</name>
    <name evidence="2" type="ORF">GCM10009769_19710</name>
</gene>
<proteinExistence type="predicted"/>
<dbReference type="SUPFAM" id="SSF55729">
    <property type="entry name" value="Acyl-CoA N-acyltransferases (Nat)"/>
    <property type="match status" value="1"/>
</dbReference>
<feature type="domain" description="N-acetyltransferase" evidence="1">
    <location>
        <begin position="18"/>
        <end position="166"/>
    </location>
</feature>
<accession>A0A8H9KZ47</accession>
<reference evidence="2" key="2">
    <citation type="submission" date="2020-09" db="EMBL/GenBank/DDBJ databases">
        <authorList>
            <person name="Sun Q."/>
            <person name="Ohkuma M."/>
        </authorList>
    </citation>
    <scope>NUCLEOTIDE SEQUENCE</scope>
    <source>
        <strain evidence="2">JCM 1480</strain>
    </source>
</reference>
<evidence type="ECO:0000313" key="3">
    <source>
        <dbReference type="Proteomes" id="UP000648535"/>
    </source>
</evidence>
<reference evidence="2" key="1">
    <citation type="journal article" date="2014" name="Int. J. Syst. Evol. Microbiol.">
        <title>Complete genome sequence of Corynebacterium casei LMG S-19264T (=DSM 44701T), isolated from a smear-ripened cheese.</title>
        <authorList>
            <consortium name="US DOE Joint Genome Institute (JGI-PGF)"/>
            <person name="Walter F."/>
            <person name="Albersmeier A."/>
            <person name="Kalinowski J."/>
            <person name="Ruckert C."/>
        </authorList>
    </citation>
    <scope>NUCLEOTIDE SEQUENCE</scope>
    <source>
        <strain evidence="2">JCM 1480</strain>
    </source>
</reference>
<dbReference type="PROSITE" id="PS51186">
    <property type="entry name" value="GNAT"/>
    <property type="match status" value="1"/>
</dbReference>
<comment type="caution">
    <text evidence="2">The sequence shown here is derived from an EMBL/GenBank/DDBJ whole genome shotgun (WGS) entry which is preliminary data.</text>
</comment>
<evidence type="ECO:0000313" key="2">
    <source>
        <dbReference type="EMBL" id="GGL01615.1"/>
    </source>
</evidence>
<dbReference type="Pfam" id="PF00583">
    <property type="entry name" value="Acetyltransf_1"/>
    <property type="match status" value="1"/>
</dbReference>
<dbReference type="AlphaFoldDB" id="A0A8H9KZ47"/>
<dbReference type="InterPro" id="IPR016181">
    <property type="entry name" value="Acyl_CoA_acyltransferase"/>
</dbReference>
<name>A0A8H9KZ47_9MICO</name>
<dbReference type="Gene3D" id="3.40.630.30">
    <property type="match status" value="1"/>
</dbReference>
<dbReference type="GO" id="GO:0016747">
    <property type="term" value="F:acyltransferase activity, transferring groups other than amino-acyl groups"/>
    <property type="evidence" value="ECO:0007669"/>
    <property type="project" value="InterPro"/>
</dbReference>
<keyword evidence="2" id="KW-0808">Transferase</keyword>
<dbReference type="Proteomes" id="UP000648535">
    <property type="component" value="Unassembled WGS sequence"/>
</dbReference>
<protein>
    <submittedName>
        <fullName evidence="2">N-acetyltransferase</fullName>
    </submittedName>
</protein>
<organism evidence="2 3">
    <name type="scientific">Curtobacterium luteum</name>
    <dbReference type="NCBI Taxonomy" id="33881"/>
    <lineage>
        <taxon>Bacteria</taxon>
        <taxon>Bacillati</taxon>
        <taxon>Actinomycetota</taxon>
        <taxon>Actinomycetes</taxon>
        <taxon>Micrococcales</taxon>
        <taxon>Microbacteriaceae</taxon>
        <taxon>Curtobacterium</taxon>
    </lineage>
</organism>
<dbReference type="EMBL" id="BMOI01000007">
    <property type="protein sequence ID" value="GGL01615.1"/>
    <property type="molecule type" value="Genomic_DNA"/>
</dbReference>